<dbReference type="PhylomeDB" id="R7Q4C2"/>
<organism evidence="1 2">
    <name type="scientific">Chondrus crispus</name>
    <name type="common">Carrageen Irish moss</name>
    <name type="synonym">Polymorpha crispa</name>
    <dbReference type="NCBI Taxonomy" id="2769"/>
    <lineage>
        <taxon>Eukaryota</taxon>
        <taxon>Rhodophyta</taxon>
        <taxon>Florideophyceae</taxon>
        <taxon>Rhodymeniophycidae</taxon>
        <taxon>Gigartinales</taxon>
        <taxon>Gigartinaceae</taxon>
        <taxon>Chondrus</taxon>
    </lineage>
</organism>
<dbReference type="GeneID" id="17320219"/>
<evidence type="ECO:0000313" key="1">
    <source>
        <dbReference type="EMBL" id="CDF32718.1"/>
    </source>
</evidence>
<dbReference type="AlphaFoldDB" id="R7Q4C2"/>
<sequence>MYLIITAFYHSTASVDLCTALQIRETVVSWSEKKKKNQKPYIRLEKSFPLAMTRLHLISAVLLSVFIASGALTIDLGEVAERQQRRNRCGRGKCRFVICRGSQTSFLAAPNTALSSPICRRDQKIEQILSTGEARIKDSEGDLIPISEWRPEGLEVPFKSGALFADAIPGRGLSGLARLPAVGNQNEFLDNACVVVPIRSYERIVNGKKRVRQATSPRDCLSVGLESPTIFIEAFWTSGDDMDLAVIEPDNDHLPIAMQRI</sequence>
<dbReference type="OrthoDB" id="12527at2759"/>
<dbReference type="Proteomes" id="UP000012073">
    <property type="component" value="Unassembled WGS sequence"/>
</dbReference>
<proteinExistence type="predicted"/>
<gene>
    <name evidence="1" type="ORF">CHC_T00001584001</name>
</gene>
<keyword evidence="2" id="KW-1185">Reference proteome</keyword>
<name>R7Q4C2_CHOCR</name>
<dbReference type="RefSeq" id="XP_005712489.1">
    <property type="nucleotide sequence ID" value="XM_005712432.1"/>
</dbReference>
<dbReference type="EMBL" id="HG001553">
    <property type="protein sequence ID" value="CDF32718.1"/>
    <property type="molecule type" value="Genomic_DNA"/>
</dbReference>
<protein>
    <submittedName>
        <fullName evidence="1">Uncharacterized protein</fullName>
    </submittedName>
</protein>
<dbReference type="Gramene" id="CDF32718">
    <property type="protein sequence ID" value="CDF32718"/>
    <property type="gene ID" value="CHC_T00001584001"/>
</dbReference>
<evidence type="ECO:0000313" key="2">
    <source>
        <dbReference type="Proteomes" id="UP000012073"/>
    </source>
</evidence>
<reference evidence="2" key="1">
    <citation type="journal article" date="2013" name="Proc. Natl. Acad. Sci. U.S.A.">
        <title>Genome structure and metabolic features in the red seaweed Chondrus crispus shed light on evolution of the Archaeplastida.</title>
        <authorList>
            <person name="Collen J."/>
            <person name="Porcel B."/>
            <person name="Carre W."/>
            <person name="Ball S.G."/>
            <person name="Chaparro C."/>
            <person name="Tonon T."/>
            <person name="Barbeyron T."/>
            <person name="Michel G."/>
            <person name="Noel B."/>
            <person name="Valentin K."/>
            <person name="Elias M."/>
            <person name="Artiguenave F."/>
            <person name="Arun A."/>
            <person name="Aury J.M."/>
            <person name="Barbosa-Neto J.F."/>
            <person name="Bothwell J.H."/>
            <person name="Bouget F.Y."/>
            <person name="Brillet L."/>
            <person name="Cabello-Hurtado F."/>
            <person name="Capella-Gutierrez S."/>
            <person name="Charrier B."/>
            <person name="Cladiere L."/>
            <person name="Cock J.M."/>
            <person name="Coelho S.M."/>
            <person name="Colleoni C."/>
            <person name="Czjzek M."/>
            <person name="Da Silva C."/>
            <person name="Delage L."/>
            <person name="Denoeud F."/>
            <person name="Deschamps P."/>
            <person name="Dittami S.M."/>
            <person name="Gabaldon T."/>
            <person name="Gachon C.M."/>
            <person name="Groisillier A."/>
            <person name="Herve C."/>
            <person name="Jabbari K."/>
            <person name="Katinka M."/>
            <person name="Kloareg B."/>
            <person name="Kowalczyk N."/>
            <person name="Labadie K."/>
            <person name="Leblanc C."/>
            <person name="Lopez P.J."/>
            <person name="McLachlan D.H."/>
            <person name="Meslet-Cladiere L."/>
            <person name="Moustafa A."/>
            <person name="Nehr Z."/>
            <person name="Nyvall Collen P."/>
            <person name="Panaud O."/>
            <person name="Partensky F."/>
            <person name="Poulain J."/>
            <person name="Rensing S.A."/>
            <person name="Rousvoal S."/>
            <person name="Samson G."/>
            <person name="Symeonidi A."/>
            <person name="Weissenbach J."/>
            <person name="Zambounis A."/>
            <person name="Wincker P."/>
            <person name="Boyen C."/>
        </authorList>
    </citation>
    <scope>NUCLEOTIDE SEQUENCE [LARGE SCALE GENOMIC DNA]</scope>
    <source>
        <strain evidence="2">cv. Stackhouse</strain>
    </source>
</reference>
<dbReference type="KEGG" id="ccp:CHC_T00001584001"/>
<accession>R7Q4C2</accession>